<organism evidence="1 2">
    <name type="scientific">Nostoc edaphicum CCNP1411</name>
    <dbReference type="NCBI Taxonomy" id="1472755"/>
    <lineage>
        <taxon>Bacteria</taxon>
        <taxon>Bacillati</taxon>
        <taxon>Cyanobacteriota</taxon>
        <taxon>Cyanophyceae</taxon>
        <taxon>Nostocales</taxon>
        <taxon>Nostocaceae</taxon>
        <taxon>Nostoc</taxon>
    </lineage>
</organism>
<keyword evidence="1" id="KW-0614">Plasmid</keyword>
<gene>
    <name evidence="1" type="ORF">HUN01_02330</name>
</gene>
<keyword evidence="2" id="KW-1185">Reference proteome</keyword>
<geneLocation type="plasmid" evidence="2">
    <name>pne_5</name>
</geneLocation>
<protein>
    <submittedName>
        <fullName evidence="1">Ribbon-helix-helix protein, CopG family</fullName>
    </submittedName>
</protein>
<dbReference type="EMBL" id="CP054697">
    <property type="protein sequence ID" value="QMS86459.1"/>
    <property type="molecule type" value="Genomic_DNA"/>
</dbReference>
<dbReference type="Proteomes" id="UP000514713">
    <property type="component" value="Plasmid pNe_5"/>
</dbReference>
<sequence>MKNSKKKKASLPVYLDEFERERLEKIASDWGTSLSTTIKRLIREREINY</sequence>
<proteinExistence type="predicted"/>
<name>A0A7D7QCE7_9NOSO</name>
<reference evidence="2" key="1">
    <citation type="submission" date="2020-06" db="EMBL/GenBank/DDBJ databases">
        <title>Nostoc edaphicum CCNP1411 genome.</title>
        <authorList>
            <person name="Fidor A."/>
            <person name="Grabski M."/>
            <person name="Gawor J."/>
            <person name="Gromadka R."/>
            <person name="Wegrzyn G."/>
            <person name="Mazur-Marzec H."/>
        </authorList>
    </citation>
    <scope>NUCLEOTIDE SEQUENCE [LARGE SCALE GENOMIC DNA]</scope>
    <source>
        <strain evidence="2">CCNP1411</strain>
        <plasmid evidence="2">pne_5</plasmid>
    </source>
</reference>
<dbReference type="RefSeq" id="WP_114083956.1">
    <property type="nucleotide sequence ID" value="NZ_CP054697.1"/>
</dbReference>
<dbReference type="AlphaFoldDB" id="A0A7D7QCE7"/>
<evidence type="ECO:0000313" key="2">
    <source>
        <dbReference type="Proteomes" id="UP000514713"/>
    </source>
</evidence>
<dbReference type="KEGG" id="ned:HUN01_02330"/>
<accession>A0A7D7QCE7</accession>
<evidence type="ECO:0000313" key="1">
    <source>
        <dbReference type="EMBL" id="QMS86459.1"/>
    </source>
</evidence>